<keyword evidence="2" id="KW-1133">Transmembrane helix</keyword>
<evidence type="ECO:0000313" key="4">
    <source>
        <dbReference type="Proteomes" id="UP001017257"/>
    </source>
</evidence>
<proteinExistence type="predicted"/>
<name>A0ABY5RKP2_9HYPH</name>
<feature type="transmembrane region" description="Helical" evidence="2">
    <location>
        <begin position="29"/>
        <end position="48"/>
    </location>
</feature>
<protein>
    <submittedName>
        <fullName evidence="3">Uncharacterized protein</fullName>
    </submittedName>
</protein>
<evidence type="ECO:0000256" key="1">
    <source>
        <dbReference type="SAM" id="MobiDB-lite"/>
    </source>
</evidence>
<keyword evidence="2" id="KW-0812">Transmembrane</keyword>
<gene>
    <name evidence="3" type="ORF">HPT29_014800</name>
</gene>
<organism evidence="3 4">
    <name type="scientific">Microvirga terrae</name>
    <dbReference type="NCBI Taxonomy" id="2740529"/>
    <lineage>
        <taxon>Bacteria</taxon>
        <taxon>Pseudomonadati</taxon>
        <taxon>Pseudomonadota</taxon>
        <taxon>Alphaproteobacteria</taxon>
        <taxon>Hyphomicrobiales</taxon>
        <taxon>Methylobacteriaceae</taxon>
        <taxon>Microvirga</taxon>
    </lineage>
</organism>
<accession>A0ABY5RKP2</accession>
<evidence type="ECO:0000256" key="2">
    <source>
        <dbReference type="SAM" id="Phobius"/>
    </source>
</evidence>
<feature type="transmembrane region" description="Helical" evidence="2">
    <location>
        <begin position="5"/>
        <end position="23"/>
    </location>
</feature>
<sequence length="144" mass="15613">MSTGIVATAIVLIIGYVIVSRIVGLAFRFVVPMVILVLLGGAGVFSGLMPERSAADPYGPYAEAQHRPAAIGDLRLRDIADMAVDAVRSVLQGSLALLNGISDPEPGREPRWPDEREHTRRGEPYGPQPGFTDDPGRDEPRPRW</sequence>
<dbReference type="RefSeq" id="WP_173946837.1">
    <property type="nucleotide sequence ID" value="NZ_CP102845.1"/>
</dbReference>
<feature type="compositionally biased region" description="Basic and acidic residues" evidence="1">
    <location>
        <begin position="134"/>
        <end position="144"/>
    </location>
</feature>
<keyword evidence="2" id="KW-0472">Membrane</keyword>
<feature type="region of interest" description="Disordered" evidence="1">
    <location>
        <begin position="98"/>
        <end position="144"/>
    </location>
</feature>
<dbReference type="EMBL" id="CP102845">
    <property type="protein sequence ID" value="UVF17795.1"/>
    <property type="molecule type" value="Genomic_DNA"/>
</dbReference>
<dbReference type="Proteomes" id="UP001017257">
    <property type="component" value="Chromosome"/>
</dbReference>
<reference evidence="3" key="1">
    <citation type="submission" date="2022-08" db="EMBL/GenBank/DDBJ databases">
        <title>Microvirga terrae sp. nov., isolated from soil.</title>
        <authorList>
            <person name="Kim K.H."/>
            <person name="Seo Y.L."/>
            <person name="Kim J.M."/>
            <person name="Lee J.K."/>
            <person name="Han D.M."/>
            <person name="Jeon C.O."/>
        </authorList>
    </citation>
    <scope>NUCLEOTIDE SEQUENCE</scope>
    <source>
        <strain evidence="3">R24</strain>
    </source>
</reference>
<keyword evidence="4" id="KW-1185">Reference proteome</keyword>
<evidence type="ECO:0000313" key="3">
    <source>
        <dbReference type="EMBL" id="UVF17795.1"/>
    </source>
</evidence>
<feature type="compositionally biased region" description="Basic and acidic residues" evidence="1">
    <location>
        <begin position="105"/>
        <end position="123"/>
    </location>
</feature>